<dbReference type="InterPro" id="IPR001387">
    <property type="entry name" value="Cro/C1-type_HTH"/>
</dbReference>
<proteinExistence type="predicted"/>
<evidence type="ECO:0000313" key="1">
    <source>
        <dbReference type="EMBL" id="GAN98658.1"/>
    </source>
</evidence>
<name>A0A0D6Q5M7_KOMXY</name>
<comment type="caution">
    <text evidence="1">The sequence shown here is derived from an EMBL/GenBank/DDBJ whole genome shotgun (WGS) entry which is preliminary data.</text>
</comment>
<protein>
    <recommendedName>
        <fullName evidence="3">Transcriptional regulator XRE</fullName>
    </recommendedName>
</protein>
<gene>
    <name evidence="1" type="ORF">Gxy13693_008_032</name>
</gene>
<evidence type="ECO:0008006" key="3">
    <source>
        <dbReference type="Google" id="ProtNLM"/>
    </source>
</evidence>
<dbReference type="Proteomes" id="UP000032683">
    <property type="component" value="Unassembled WGS sequence"/>
</dbReference>
<dbReference type="SUPFAM" id="SSF47413">
    <property type="entry name" value="lambda repressor-like DNA-binding domains"/>
    <property type="match status" value="1"/>
</dbReference>
<sequence>MTGTKPISEWTPPEVVDVFSIRQGARNPQSRYYPMSQVAFARRYGFTASAMADWEQGRRKPDPAARTLLAMIQKDQQAVDRLLGHKDAAPPK</sequence>
<dbReference type="AlphaFoldDB" id="A0A0D6Q5M7"/>
<accession>A0A0D6Q5M7</accession>
<dbReference type="Gene3D" id="1.10.260.40">
    <property type="entry name" value="lambda repressor-like DNA-binding domains"/>
    <property type="match status" value="1"/>
</dbReference>
<evidence type="ECO:0000313" key="2">
    <source>
        <dbReference type="Proteomes" id="UP000032683"/>
    </source>
</evidence>
<dbReference type="RefSeq" id="WP_048855544.1">
    <property type="nucleotide sequence ID" value="NZ_BANJ01000008.1"/>
</dbReference>
<dbReference type="EMBL" id="BANJ01000008">
    <property type="protein sequence ID" value="GAN98658.1"/>
    <property type="molecule type" value="Genomic_DNA"/>
</dbReference>
<organism evidence="1 2">
    <name type="scientific">Komagataeibacter xylinus NBRC 13693</name>
    <dbReference type="NCBI Taxonomy" id="1234668"/>
    <lineage>
        <taxon>Bacteria</taxon>
        <taxon>Pseudomonadati</taxon>
        <taxon>Pseudomonadota</taxon>
        <taxon>Alphaproteobacteria</taxon>
        <taxon>Acetobacterales</taxon>
        <taxon>Acetobacteraceae</taxon>
        <taxon>Komagataeibacter</taxon>
    </lineage>
</organism>
<reference evidence="1 2" key="1">
    <citation type="submission" date="2012-11" db="EMBL/GenBank/DDBJ databases">
        <title>Whole genome sequence of Gluconacetobacter xylinus NBRC 13693.</title>
        <authorList>
            <person name="Azuma Y."/>
            <person name="Higashiura N."/>
            <person name="Hirakawa H."/>
            <person name="Matsushita K."/>
        </authorList>
    </citation>
    <scope>NUCLEOTIDE SEQUENCE [LARGE SCALE GENOMIC DNA]</scope>
    <source>
        <strain evidence="1 2">NBRC 13693</strain>
    </source>
</reference>
<dbReference type="GO" id="GO:0003677">
    <property type="term" value="F:DNA binding"/>
    <property type="evidence" value="ECO:0007669"/>
    <property type="project" value="InterPro"/>
</dbReference>
<dbReference type="InterPro" id="IPR010982">
    <property type="entry name" value="Lambda_DNA-bd_dom_sf"/>
</dbReference>
<dbReference type="CDD" id="cd00093">
    <property type="entry name" value="HTH_XRE"/>
    <property type="match status" value="1"/>
</dbReference>